<dbReference type="InterPro" id="IPR012337">
    <property type="entry name" value="RNaseH-like_sf"/>
</dbReference>
<feature type="domain" description="RNase H type-1" evidence="2">
    <location>
        <begin position="598"/>
        <end position="676"/>
    </location>
</feature>
<dbReference type="PANTHER" id="PTHR47074:SF11">
    <property type="entry name" value="REVERSE TRANSCRIPTASE-LIKE PROTEIN"/>
    <property type="match status" value="1"/>
</dbReference>
<proteinExistence type="predicted"/>
<dbReference type="Pfam" id="PF13966">
    <property type="entry name" value="zf-RVT"/>
    <property type="match status" value="1"/>
</dbReference>
<organism evidence="4 5">
    <name type="scientific">Arachis hypogaea</name>
    <name type="common">Peanut</name>
    <dbReference type="NCBI Taxonomy" id="3818"/>
    <lineage>
        <taxon>Eukaryota</taxon>
        <taxon>Viridiplantae</taxon>
        <taxon>Streptophyta</taxon>
        <taxon>Embryophyta</taxon>
        <taxon>Tracheophyta</taxon>
        <taxon>Spermatophyta</taxon>
        <taxon>Magnoliopsida</taxon>
        <taxon>eudicotyledons</taxon>
        <taxon>Gunneridae</taxon>
        <taxon>Pentapetalae</taxon>
        <taxon>rosids</taxon>
        <taxon>fabids</taxon>
        <taxon>Fabales</taxon>
        <taxon>Fabaceae</taxon>
        <taxon>Papilionoideae</taxon>
        <taxon>50 kb inversion clade</taxon>
        <taxon>dalbergioids sensu lato</taxon>
        <taxon>Dalbergieae</taxon>
        <taxon>Pterocarpus clade</taxon>
        <taxon>Arachis</taxon>
    </lineage>
</organism>
<dbReference type="InterPro" id="IPR036691">
    <property type="entry name" value="Endo/exonu/phosph_ase_sf"/>
</dbReference>
<evidence type="ECO:0000313" key="4">
    <source>
        <dbReference type="EMBL" id="RYR10928.1"/>
    </source>
</evidence>
<dbReference type="InterPro" id="IPR002156">
    <property type="entry name" value="RNaseH_domain"/>
</dbReference>
<dbReference type="STRING" id="3818.A0A444Z9Y7"/>
<dbReference type="PANTHER" id="PTHR47074">
    <property type="entry name" value="BNAC02G40300D PROTEIN"/>
    <property type="match status" value="1"/>
</dbReference>
<dbReference type="Gene3D" id="3.60.10.10">
    <property type="entry name" value="Endonuclease/exonuclease/phosphatase"/>
    <property type="match status" value="1"/>
</dbReference>
<dbReference type="InterPro" id="IPR052929">
    <property type="entry name" value="RNase_H-like_EbsB-rel"/>
</dbReference>
<evidence type="ECO:0008006" key="6">
    <source>
        <dbReference type="Google" id="ProtNLM"/>
    </source>
</evidence>
<evidence type="ECO:0000313" key="5">
    <source>
        <dbReference type="Proteomes" id="UP000289738"/>
    </source>
</evidence>
<feature type="domain" description="Reverse transcriptase zinc-binding" evidence="3">
    <location>
        <begin position="405"/>
        <end position="483"/>
    </location>
</feature>
<reference evidence="4 5" key="1">
    <citation type="submission" date="2019-01" db="EMBL/GenBank/DDBJ databases">
        <title>Sequencing of cultivated peanut Arachis hypogaea provides insights into genome evolution and oil improvement.</title>
        <authorList>
            <person name="Chen X."/>
        </authorList>
    </citation>
    <scope>NUCLEOTIDE SEQUENCE [LARGE SCALE GENOMIC DNA]</scope>
    <source>
        <strain evidence="5">cv. Fuhuasheng</strain>
        <tissue evidence="4">Leaves</tissue>
    </source>
</reference>
<feature type="region of interest" description="Disordered" evidence="1">
    <location>
        <begin position="784"/>
        <end position="812"/>
    </location>
</feature>
<dbReference type="SUPFAM" id="SSF56219">
    <property type="entry name" value="DNase I-like"/>
    <property type="match status" value="1"/>
</dbReference>
<evidence type="ECO:0000259" key="3">
    <source>
        <dbReference type="Pfam" id="PF13966"/>
    </source>
</evidence>
<feature type="region of interest" description="Disordered" evidence="1">
    <location>
        <begin position="824"/>
        <end position="851"/>
    </location>
</feature>
<dbReference type="CDD" id="cd06222">
    <property type="entry name" value="RNase_H_like"/>
    <property type="match status" value="1"/>
</dbReference>
<comment type="caution">
    <text evidence="4">The sequence shown here is derived from an EMBL/GenBank/DDBJ whole genome shotgun (WGS) entry which is preliminary data.</text>
</comment>
<gene>
    <name evidence="4" type="ORF">Ahy_B05g079411</name>
</gene>
<protein>
    <recommendedName>
        <fullName evidence="6">RNase H type-1 domain-containing protein</fullName>
    </recommendedName>
</protein>
<dbReference type="SUPFAM" id="SSF53098">
    <property type="entry name" value="Ribonuclease H-like"/>
    <property type="match status" value="1"/>
</dbReference>
<evidence type="ECO:0000259" key="2">
    <source>
        <dbReference type="Pfam" id="PF13456"/>
    </source>
</evidence>
<dbReference type="GO" id="GO:0004523">
    <property type="term" value="F:RNA-DNA hybrid ribonuclease activity"/>
    <property type="evidence" value="ECO:0007669"/>
    <property type="project" value="InterPro"/>
</dbReference>
<dbReference type="Pfam" id="PF13456">
    <property type="entry name" value="RVT_3"/>
    <property type="match status" value="1"/>
</dbReference>
<name>A0A444Z9Y7_ARAHY</name>
<dbReference type="InterPro" id="IPR036397">
    <property type="entry name" value="RNaseH_sf"/>
</dbReference>
<sequence>MIILSWNCRGMAATATVSELKNMCKKHKPAIVYLMETRCKEKNVKKTPGLVRGLCLLWNEKVRISVYSWCQNYIIADIKSNNNLNWKCCFTYGNPIFKQRRRTWQAISESKDLMDEPSCFIGDFNDILHQEEKIGKHPKPRIQIEEFRNLVHKKNLMDLERKGSKFTWFSNPRDGLVTRERINRALVNWKWRQIFNHAKLIALPTIAITTQHRTESEGSKAFRYEAYWDDKEECKEVIRKGWTSKAQATASRISKSGTGGASKEPTRRILDGNVKFKISKTPITTQGSSSKLRIQNKELENYGDKKKNIGLKRLDKDGTRAPGPDGLNNHWSTISKDVCAVTWRVIRNPEAKWVQVLKALYFPDSKKILQTPVSRISKEDRKNGEFTTKIGHYVAKKEEDERSRYNSPSSSSVFEELWEGIWNIKAPQKIKMFLWKVAHNIIPVRANLKKKRLLTNSVCPICLQEEETNEHTLLLCEWTRAVWFGSQSQCTSTNQNVRSVGQWLQQMYRKCKEASRAKADQNWSRIGITMWTIWKARNNHVYNNIEPNPEYTINHARIIEKEYNSLIKENISKVREDNKRRPLPAIWRPPPHSWLKVNSDASFSIGTKSGATASVIRDHTGKILGGSATVIQANSSLSAEAQALREAVILVENLNIQRAIIETDSLQIVQTLKSGTGPYISSSETQKLTSCYLANNSPASNCRHHQKGKNWIASPESSSANLKAKIEQLRKVKIGTVKKGRHHCRREVPTFQNLSDPTRFLLSQSSAVCLGIIIIEAVAPQASSSGQASVRAGERSPSSFFSEELERTGSPPFANLIQRHPLFSRRPGQQTSPNHNKPDPQSYYPTQRWKSSPSPICSCSSLLVSYPDPEDTFLAYHFDVACVIIVGRNLCMLSKSRDPSLQQLFLGIEGRHIRRQELKQRNASGMKPAANRGTVEKVIRVLTLIMHPRQTRSQTKPACDYEGLEVRKIVRNIYATTLQRMAMLKPQLTHIWGECGLTASDQTQSGMD</sequence>
<dbReference type="InterPro" id="IPR026960">
    <property type="entry name" value="RVT-Znf"/>
</dbReference>
<dbReference type="Gene3D" id="3.30.420.10">
    <property type="entry name" value="Ribonuclease H-like superfamily/Ribonuclease H"/>
    <property type="match status" value="1"/>
</dbReference>
<evidence type="ECO:0000256" key="1">
    <source>
        <dbReference type="SAM" id="MobiDB-lite"/>
    </source>
</evidence>
<accession>A0A444Z9Y7</accession>
<dbReference type="EMBL" id="SDMP01000015">
    <property type="protein sequence ID" value="RYR10928.1"/>
    <property type="molecule type" value="Genomic_DNA"/>
</dbReference>
<keyword evidence="5" id="KW-1185">Reference proteome</keyword>
<dbReference type="InterPro" id="IPR044730">
    <property type="entry name" value="RNase_H-like_dom_plant"/>
</dbReference>
<dbReference type="GO" id="GO:0003676">
    <property type="term" value="F:nucleic acid binding"/>
    <property type="evidence" value="ECO:0007669"/>
    <property type="project" value="InterPro"/>
</dbReference>
<dbReference type="Proteomes" id="UP000289738">
    <property type="component" value="Chromosome B05"/>
</dbReference>
<dbReference type="AlphaFoldDB" id="A0A444Z9Y7"/>